<keyword evidence="4" id="KW-0233">DNA recombination</keyword>
<gene>
    <name evidence="6" type="ORF">GCM10007894_12180</name>
</gene>
<organism evidence="6 7">
    <name type="scientific">Paraferrimonas haliotis</name>
    <dbReference type="NCBI Taxonomy" id="2013866"/>
    <lineage>
        <taxon>Bacteria</taxon>
        <taxon>Pseudomonadati</taxon>
        <taxon>Pseudomonadota</taxon>
        <taxon>Gammaproteobacteria</taxon>
        <taxon>Alteromonadales</taxon>
        <taxon>Ferrimonadaceae</taxon>
        <taxon>Paraferrimonas</taxon>
    </lineage>
</organism>
<dbReference type="GO" id="GO:0015074">
    <property type="term" value="P:DNA integration"/>
    <property type="evidence" value="ECO:0007669"/>
    <property type="project" value="UniProtKB-KW"/>
</dbReference>
<dbReference type="Proteomes" id="UP001157439">
    <property type="component" value="Unassembled WGS sequence"/>
</dbReference>
<keyword evidence="2" id="KW-0229">DNA integration</keyword>
<dbReference type="PANTHER" id="PTHR30629:SF6">
    <property type="entry name" value="PROPHAGE INTEGRASE INTA-RELATED"/>
    <property type="match status" value="1"/>
</dbReference>
<comment type="caution">
    <text evidence="6">The sequence shown here is derived from an EMBL/GenBank/DDBJ whole genome shotgun (WGS) entry which is preliminary data.</text>
</comment>
<dbReference type="SUPFAM" id="SSF56349">
    <property type="entry name" value="DNA breaking-rejoining enzymes"/>
    <property type="match status" value="1"/>
</dbReference>
<sequence length="380" mass="43519">MIKRHIASYSDAELRRLQKAGAREVVDRRYPRLVFRFTRTGGSWFQVVNSVWRKVGRWPETSAKNAIAHWAYVSSSNMNVGQVLTWALERNQQDISLSDKTRANKRYTITSLIGRLGHLEVKRITKADIDGLLFMPMMSSGYALSTIERAFKDLKASFARAYRLNIITINPLSDMMFRDFSASSVKPAGTQLLPHHLSDWLQVHSTAPPATFVMLALMVMFGTRIGETRKAKWAHFDLDKGLWRLQAEDVKTSQALTLPLSDLAIDVLNWYRHNWVGNLSVYLFPNADGKGCICADVASRRVREISQGDWSSHHIRKMMRSSLADLGEDYFTSERILNHAKSKLDQAYIHPNQLKLMRETLERWHQHLIDSGFKTSPSAR</sequence>
<name>A0AA37WYJ5_9GAMM</name>
<reference evidence="6 7" key="1">
    <citation type="journal article" date="2014" name="Int. J. Syst. Evol. Microbiol.">
        <title>Complete genome sequence of Corynebacterium casei LMG S-19264T (=DSM 44701T), isolated from a smear-ripened cheese.</title>
        <authorList>
            <consortium name="US DOE Joint Genome Institute (JGI-PGF)"/>
            <person name="Walter F."/>
            <person name="Albersmeier A."/>
            <person name="Kalinowski J."/>
            <person name="Ruckert C."/>
        </authorList>
    </citation>
    <scope>NUCLEOTIDE SEQUENCE [LARGE SCALE GENOMIC DNA]</scope>
    <source>
        <strain evidence="6 7">NBRC 112785</strain>
    </source>
</reference>
<evidence type="ECO:0000313" key="7">
    <source>
        <dbReference type="Proteomes" id="UP001157439"/>
    </source>
</evidence>
<evidence type="ECO:0000256" key="1">
    <source>
        <dbReference type="ARBA" id="ARBA00008857"/>
    </source>
</evidence>
<proteinExistence type="inferred from homology"/>
<accession>A0AA37WYJ5</accession>
<dbReference type="GO" id="GO:0006310">
    <property type="term" value="P:DNA recombination"/>
    <property type="evidence" value="ECO:0007669"/>
    <property type="project" value="UniProtKB-KW"/>
</dbReference>
<dbReference type="InterPro" id="IPR010998">
    <property type="entry name" value="Integrase_recombinase_N"/>
</dbReference>
<dbReference type="Gene3D" id="1.10.150.130">
    <property type="match status" value="1"/>
</dbReference>
<dbReference type="InterPro" id="IPR013762">
    <property type="entry name" value="Integrase-like_cat_sf"/>
</dbReference>
<dbReference type="PROSITE" id="PS51898">
    <property type="entry name" value="TYR_RECOMBINASE"/>
    <property type="match status" value="1"/>
</dbReference>
<keyword evidence="3" id="KW-0238">DNA-binding</keyword>
<protein>
    <submittedName>
        <fullName evidence="6">Recombinase</fullName>
    </submittedName>
</protein>
<dbReference type="GO" id="GO:0003677">
    <property type="term" value="F:DNA binding"/>
    <property type="evidence" value="ECO:0007669"/>
    <property type="project" value="UniProtKB-KW"/>
</dbReference>
<dbReference type="InterPro" id="IPR002104">
    <property type="entry name" value="Integrase_catalytic"/>
</dbReference>
<evidence type="ECO:0000256" key="4">
    <source>
        <dbReference type="ARBA" id="ARBA00023172"/>
    </source>
</evidence>
<evidence type="ECO:0000259" key="5">
    <source>
        <dbReference type="PROSITE" id="PS51898"/>
    </source>
</evidence>
<evidence type="ECO:0000313" key="6">
    <source>
        <dbReference type="EMBL" id="GLS83241.1"/>
    </source>
</evidence>
<evidence type="ECO:0000256" key="3">
    <source>
        <dbReference type="ARBA" id="ARBA00023125"/>
    </source>
</evidence>
<dbReference type="InterPro" id="IPR011010">
    <property type="entry name" value="DNA_brk_join_enz"/>
</dbReference>
<dbReference type="InterPro" id="IPR050808">
    <property type="entry name" value="Phage_Integrase"/>
</dbReference>
<evidence type="ECO:0000256" key="2">
    <source>
        <dbReference type="ARBA" id="ARBA00022908"/>
    </source>
</evidence>
<dbReference type="PANTHER" id="PTHR30629">
    <property type="entry name" value="PROPHAGE INTEGRASE"/>
    <property type="match status" value="1"/>
</dbReference>
<dbReference type="AlphaFoldDB" id="A0AA37WYJ5"/>
<dbReference type="RefSeq" id="WP_095499874.1">
    <property type="nucleotide sequence ID" value="NZ_BSPO01000002.1"/>
</dbReference>
<keyword evidence="7" id="KW-1185">Reference proteome</keyword>
<dbReference type="Pfam" id="PF00589">
    <property type="entry name" value="Phage_integrase"/>
    <property type="match status" value="1"/>
</dbReference>
<dbReference type="Gene3D" id="1.10.443.10">
    <property type="entry name" value="Intergrase catalytic core"/>
    <property type="match status" value="1"/>
</dbReference>
<feature type="domain" description="Tyr recombinase" evidence="5">
    <location>
        <begin position="184"/>
        <end position="362"/>
    </location>
</feature>
<dbReference type="EMBL" id="BSPO01000002">
    <property type="protein sequence ID" value="GLS83241.1"/>
    <property type="molecule type" value="Genomic_DNA"/>
</dbReference>
<comment type="similarity">
    <text evidence="1">Belongs to the 'phage' integrase family.</text>
</comment>